<keyword evidence="4" id="KW-0413">Isomerase</keyword>
<dbReference type="SUPFAM" id="SSF52833">
    <property type="entry name" value="Thioredoxin-like"/>
    <property type="match status" value="9"/>
</dbReference>
<protein>
    <submittedName>
        <fullName evidence="4">Protein disulfide-isomerase A5</fullName>
    </submittedName>
</protein>
<dbReference type="PANTHER" id="PTHR45672">
    <property type="entry name" value="PROTEIN DISULFIDE-ISOMERASE C17H9.14C-RELATED"/>
    <property type="match status" value="1"/>
</dbReference>
<feature type="signal peptide" evidence="2">
    <location>
        <begin position="1"/>
        <end position="19"/>
    </location>
</feature>
<feature type="domain" description="Thioredoxin" evidence="3">
    <location>
        <begin position="372"/>
        <end position="498"/>
    </location>
</feature>
<feature type="domain" description="Thioredoxin" evidence="3">
    <location>
        <begin position="499"/>
        <end position="621"/>
    </location>
</feature>
<dbReference type="AlphaFoldDB" id="T2MDU2"/>
<proteinExistence type="evidence at transcript level"/>
<dbReference type="PROSITE" id="PS51352">
    <property type="entry name" value="THIOREDOXIN_2"/>
    <property type="match status" value="7"/>
</dbReference>
<dbReference type="GO" id="GO:0006457">
    <property type="term" value="P:protein folding"/>
    <property type="evidence" value="ECO:0007669"/>
    <property type="project" value="TreeGrafter"/>
</dbReference>
<evidence type="ECO:0000256" key="2">
    <source>
        <dbReference type="SAM" id="SignalP"/>
    </source>
</evidence>
<evidence type="ECO:0000256" key="1">
    <source>
        <dbReference type="ARBA" id="ARBA00006347"/>
    </source>
</evidence>
<keyword evidence="2" id="KW-0732">Signal</keyword>
<organism evidence="4">
    <name type="scientific">Hydra vulgaris</name>
    <name type="common">Hydra</name>
    <name type="synonym">Hydra attenuata</name>
    <dbReference type="NCBI Taxonomy" id="6087"/>
    <lineage>
        <taxon>Eukaryota</taxon>
        <taxon>Metazoa</taxon>
        <taxon>Cnidaria</taxon>
        <taxon>Hydrozoa</taxon>
        <taxon>Hydroidolina</taxon>
        <taxon>Anthoathecata</taxon>
        <taxon>Aplanulata</taxon>
        <taxon>Hydridae</taxon>
        <taxon>Hydra</taxon>
    </lineage>
</organism>
<reference evidence="4" key="1">
    <citation type="journal article" date="2013" name="Genome Biol. Evol.">
        <title>Punctuated emergences of genetic and phenotypic innovations in eumetazoan, bilaterian, euteleostome, and hominidae ancestors.</title>
        <authorList>
            <person name="Wenger Y."/>
            <person name="Galliot B."/>
        </authorList>
    </citation>
    <scope>NUCLEOTIDE SEQUENCE</scope>
    <source>
        <tissue evidence="4">Whole animals</tissue>
    </source>
</reference>
<dbReference type="InterPro" id="IPR051063">
    <property type="entry name" value="PDI"/>
</dbReference>
<evidence type="ECO:0000259" key="3">
    <source>
        <dbReference type="PROSITE" id="PS51352"/>
    </source>
</evidence>
<dbReference type="Pfam" id="PF00085">
    <property type="entry name" value="Thioredoxin"/>
    <property type="match status" value="8"/>
</dbReference>
<accession>T2MDU2</accession>
<dbReference type="OrthoDB" id="10264505at2759"/>
<feature type="domain" description="Thioredoxin" evidence="3">
    <location>
        <begin position="260"/>
        <end position="370"/>
    </location>
</feature>
<dbReference type="InterPro" id="IPR013766">
    <property type="entry name" value="Thioredoxin_domain"/>
</dbReference>
<dbReference type="EMBL" id="HAAD01003838">
    <property type="protein sequence ID" value="CDG70070.1"/>
    <property type="molecule type" value="mRNA"/>
</dbReference>
<feature type="domain" description="Thioredoxin" evidence="3">
    <location>
        <begin position="748"/>
        <end position="864"/>
    </location>
</feature>
<dbReference type="Gene3D" id="3.40.30.10">
    <property type="entry name" value="Glutaredoxin"/>
    <property type="match status" value="9"/>
</dbReference>
<comment type="similarity">
    <text evidence="1">Belongs to the protein disulfide isomerase family.</text>
</comment>
<dbReference type="CDD" id="cd02961">
    <property type="entry name" value="PDI_a_family"/>
    <property type="match status" value="2"/>
</dbReference>
<dbReference type="PANTHER" id="PTHR45672:SF2">
    <property type="entry name" value="PROTEIN DISULFIDE-ISOMERASE A5"/>
    <property type="match status" value="1"/>
</dbReference>
<dbReference type="CDD" id="cd02997">
    <property type="entry name" value="PDI_a_PDIR"/>
    <property type="match status" value="2"/>
</dbReference>
<gene>
    <name evidence="4" type="primary">PDIA5</name>
</gene>
<feature type="domain" description="Thioredoxin" evidence="3">
    <location>
        <begin position="130"/>
        <end position="254"/>
    </location>
</feature>
<dbReference type="GO" id="GO:0005783">
    <property type="term" value="C:endoplasmic reticulum"/>
    <property type="evidence" value="ECO:0007669"/>
    <property type="project" value="TreeGrafter"/>
</dbReference>
<dbReference type="PRINTS" id="PR00421">
    <property type="entry name" value="THIOREDOXIN"/>
</dbReference>
<feature type="domain" description="Thioredoxin" evidence="3">
    <location>
        <begin position="623"/>
        <end position="745"/>
    </location>
</feature>
<sequence>MLSMYLHFLLTTICVGVVASKINTKYIMSVDDIKEYKKILKTNKNLLTVYSSDDKSAVKTLKWLDNVSKEIKGKGSIIHINCGENKETKKLCKKYEVNPQPIKLRHYKDGNFNKDYDRQENEKSMVSFMLDPTGDAPWEEDQSAQNVVHINNEKDLNKLRKKEKGQLLIMFYAPWCGFCKKLKPEYAGAADEMKNKAVLAAMDVDKPDVYNVRYQFNITGYPTIIYFEDGNEKFRYSGKMDKEGIVTWLADPKPVSKDEQGDNWEAPEITHLNDDNFDSTLKTSVSTMVMFYAPWCGYCKKMKPEYVNAAITLQAENVIATLAAVDCTQSQATCNKFEVKSYPTIKYFINGTLMYGLNTYKADDIVAFMKDPKEPPPPPPADLPWAETSGSEILHLSDENFKDEMKTRKHTLVMFYAPWCGHCKKAKPEIEAAAEYFKDDRKITFAGVDCTVHDALCKSYEVSGYPTFRYFLYGKKDFVYKGGNTKENFIAFMKNPEEPIIEKSRPVEPEWSETNTNVVHLNFNTFDNFISKNPSALVMFYAPWCGHCKALKPAYTEAAEELLYKNHKLCAVDCTKNQDLCNEHSVTGYPTIKHFYNGKVSHYNGGRSKEDIITFLSSIKTEKKVPTTKNEFWDSNDVIHLDDVTFPDFIKETKTVLIMFYAPWCGHCNKMKSDYQNVANIFHSQKILKERIAAIDCVVNRATCIKYDVHGYPTLKLFKDGEKYADYEGGRTSSQIVEFVKNSRHSAPPVQSWSSENTAVIHLNDDTFDSFIAEYSSVLVMFYAPWCGHCKSMKPAYERAAEYVNLKEELPGKLAAFDCTVNKVVPKALALQGYPTLMYFKNGHQLEKYEGDRSFESIVDYMKKASEKKEGPSTIKEWKDEPSAVHHITQNSFEEFILEKDVLIMFYAPWCSHCNGMKPAFMQAANTLKEENFPGVLAAVDATKAVELANKEGVKAYPTLRYYSKGEFIEQFTDDRSVENIIRFMKKQKESPHRRQASIDNFDWSDMPSQVTHLSADGFQSFLNEKTHALVMFYVKWCNGCFEMRGSVMQAASRLSTQPLYAFAAINCDENDVFCSSIGVVVFPSIKYYSKGDFVENYEGIVKPESIVNYLKSKVKDEL</sequence>
<evidence type="ECO:0000313" key="4">
    <source>
        <dbReference type="EMBL" id="CDG70070.1"/>
    </source>
</evidence>
<dbReference type="InterPro" id="IPR046374">
    <property type="entry name" value="PDI_a_PDIR"/>
</dbReference>
<dbReference type="PROSITE" id="PS00194">
    <property type="entry name" value="THIOREDOXIN_1"/>
    <property type="match status" value="4"/>
</dbReference>
<dbReference type="InterPro" id="IPR017937">
    <property type="entry name" value="Thioredoxin_CS"/>
</dbReference>
<dbReference type="GO" id="GO:0003756">
    <property type="term" value="F:protein disulfide isomerase activity"/>
    <property type="evidence" value="ECO:0007669"/>
    <property type="project" value="InterPro"/>
</dbReference>
<name>T2MDU2_HYDVU</name>
<feature type="chain" id="PRO_5004592073" evidence="2">
    <location>
        <begin position="20"/>
        <end position="1119"/>
    </location>
</feature>
<feature type="domain" description="Thioredoxin" evidence="3">
    <location>
        <begin position="865"/>
        <end position="990"/>
    </location>
</feature>
<dbReference type="InterPro" id="IPR036249">
    <property type="entry name" value="Thioredoxin-like_sf"/>
</dbReference>